<dbReference type="GO" id="GO:0007420">
    <property type="term" value="P:brain development"/>
    <property type="evidence" value="ECO:0007669"/>
    <property type="project" value="TreeGrafter"/>
</dbReference>
<evidence type="ECO:0000256" key="5">
    <source>
        <dbReference type="SAM" id="MobiDB-lite"/>
    </source>
</evidence>
<evidence type="ECO:0000313" key="7">
    <source>
        <dbReference type="EMBL" id="KAF2884502.1"/>
    </source>
</evidence>
<keyword evidence="8" id="KW-1185">Reference proteome</keyword>
<dbReference type="InterPro" id="IPR036910">
    <property type="entry name" value="HMG_box_dom_sf"/>
</dbReference>
<evidence type="ECO:0000256" key="2">
    <source>
        <dbReference type="ARBA" id="ARBA00023125"/>
    </source>
</evidence>
<comment type="caution">
    <text evidence="7">The sequence shown here is derived from an EMBL/GenBank/DDBJ whole genome shotgun (WGS) entry which is preliminary data.</text>
</comment>
<feature type="region of interest" description="Disordered" evidence="5">
    <location>
        <begin position="73"/>
        <end position="96"/>
    </location>
</feature>
<feature type="region of interest" description="Disordered" evidence="5">
    <location>
        <begin position="153"/>
        <end position="172"/>
    </location>
</feature>
<keyword evidence="2 4" id="KW-0238">DNA-binding</keyword>
<evidence type="ECO:0000256" key="4">
    <source>
        <dbReference type="PROSITE-ProRule" id="PRU00267"/>
    </source>
</evidence>
<dbReference type="GO" id="GO:0000978">
    <property type="term" value="F:RNA polymerase II cis-regulatory region sequence-specific DNA binding"/>
    <property type="evidence" value="ECO:0007669"/>
    <property type="project" value="TreeGrafter"/>
</dbReference>
<dbReference type="Proteomes" id="UP000801492">
    <property type="component" value="Unassembled WGS sequence"/>
</dbReference>
<keyword evidence="3 4" id="KW-0539">Nucleus</keyword>
<sequence>MSADSSHIKRPMNAFMVWSRIRRKHISNNYPRLHNSEISKLLGAEWKLLSEVEKRPFIDEAKRLRSQHMLDHPGYKYRPRRKPKMDKESGKNSGRLMYPGVVQYSDPIQQALNRAFYGTIPVTENYSAFPSLPTLPENSKHVPGINQKLFHVPPTSIHDPGSFQQPRQEESSAKQYSEIGDSQELVQLHYDKIMQQEQEKLSLPSYTTLAGSLQHRALIRAASIYASACNEIASTSAPIYFKPI</sequence>
<dbReference type="OrthoDB" id="6247875at2759"/>
<dbReference type="GO" id="GO:0001228">
    <property type="term" value="F:DNA-binding transcription activator activity, RNA polymerase II-specific"/>
    <property type="evidence" value="ECO:0007669"/>
    <property type="project" value="TreeGrafter"/>
</dbReference>
<reference evidence="7" key="1">
    <citation type="submission" date="2019-08" db="EMBL/GenBank/DDBJ databases">
        <title>The genome of the North American firefly Photinus pyralis.</title>
        <authorList>
            <consortium name="Photinus pyralis genome working group"/>
            <person name="Fallon T.R."/>
            <person name="Sander Lower S.E."/>
            <person name="Weng J.-K."/>
        </authorList>
    </citation>
    <scope>NUCLEOTIDE SEQUENCE</scope>
    <source>
        <strain evidence="7">TRF0915ILg1</strain>
        <tissue evidence="7">Whole body</tissue>
    </source>
</reference>
<dbReference type="CDD" id="cd22028">
    <property type="entry name" value="HMG-box_SoxA_SoxB_SoxG"/>
    <property type="match status" value="1"/>
</dbReference>
<organism evidence="7 8">
    <name type="scientific">Ignelater luminosus</name>
    <name type="common">Cucubano</name>
    <name type="synonym">Pyrophorus luminosus</name>
    <dbReference type="NCBI Taxonomy" id="2038154"/>
    <lineage>
        <taxon>Eukaryota</taxon>
        <taxon>Metazoa</taxon>
        <taxon>Ecdysozoa</taxon>
        <taxon>Arthropoda</taxon>
        <taxon>Hexapoda</taxon>
        <taxon>Insecta</taxon>
        <taxon>Pterygota</taxon>
        <taxon>Neoptera</taxon>
        <taxon>Endopterygota</taxon>
        <taxon>Coleoptera</taxon>
        <taxon>Polyphaga</taxon>
        <taxon>Elateriformia</taxon>
        <taxon>Elateroidea</taxon>
        <taxon>Elateridae</taxon>
        <taxon>Agrypninae</taxon>
        <taxon>Pyrophorini</taxon>
        <taxon>Ignelater</taxon>
    </lineage>
</organism>
<dbReference type="SUPFAM" id="SSF47095">
    <property type="entry name" value="HMG-box"/>
    <property type="match status" value="1"/>
</dbReference>
<dbReference type="PROSITE" id="PS50118">
    <property type="entry name" value="HMG_BOX_2"/>
    <property type="match status" value="1"/>
</dbReference>
<dbReference type="AlphaFoldDB" id="A0A8K0G176"/>
<dbReference type="GO" id="GO:0005634">
    <property type="term" value="C:nucleus"/>
    <property type="evidence" value="ECO:0007669"/>
    <property type="project" value="UniProtKB-SubCell"/>
</dbReference>
<protein>
    <recommendedName>
        <fullName evidence="6">HMG box domain-containing protein</fullName>
    </recommendedName>
</protein>
<dbReference type="GO" id="GO:0030182">
    <property type="term" value="P:neuron differentiation"/>
    <property type="evidence" value="ECO:0007669"/>
    <property type="project" value="TreeGrafter"/>
</dbReference>
<dbReference type="PANTHER" id="PTHR10270:SF323">
    <property type="entry name" value="TRANSCRIPTION FACTOR SOX-14-RELATED"/>
    <property type="match status" value="1"/>
</dbReference>
<feature type="DNA-binding region" description="HMG box" evidence="4">
    <location>
        <begin position="8"/>
        <end position="76"/>
    </location>
</feature>
<proteinExistence type="predicted"/>
<dbReference type="SMART" id="SM00398">
    <property type="entry name" value="HMG"/>
    <property type="match status" value="1"/>
</dbReference>
<dbReference type="PANTHER" id="PTHR10270">
    <property type="entry name" value="SOX TRANSCRIPTION FACTOR"/>
    <property type="match status" value="1"/>
</dbReference>
<dbReference type="EMBL" id="VTPC01090162">
    <property type="protein sequence ID" value="KAF2884502.1"/>
    <property type="molecule type" value="Genomic_DNA"/>
</dbReference>
<gene>
    <name evidence="7" type="ORF">ILUMI_21676</name>
</gene>
<accession>A0A8K0G176</accession>
<dbReference type="InterPro" id="IPR009071">
    <property type="entry name" value="HMG_box_dom"/>
</dbReference>
<dbReference type="GO" id="GO:0000122">
    <property type="term" value="P:negative regulation of transcription by RNA polymerase II"/>
    <property type="evidence" value="ECO:0007669"/>
    <property type="project" value="TreeGrafter"/>
</dbReference>
<comment type="subcellular location">
    <subcellularLocation>
        <location evidence="1">Nucleus</location>
    </subcellularLocation>
</comment>
<feature type="domain" description="HMG box" evidence="6">
    <location>
        <begin position="8"/>
        <end position="76"/>
    </location>
</feature>
<dbReference type="FunFam" id="1.10.30.10:FF:000002">
    <property type="entry name" value="transcription factor Sox-2"/>
    <property type="match status" value="1"/>
</dbReference>
<dbReference type="Gene3D" id="1.10.30.10">
    <property type="entry name" value="High mobility group box domain"/>
    <property type="match status" value="1"/>
</dbReference>
<evidence type="ECO:0000256" key="3">
    <source>
        <dbReference type="ARBA" id="ARBA00023242"/>
    </source>
</evidence>
<evidence type="ECO:0000259" key="6">
    <source>
        <dbReference type="PROSITE" id="PS50118"/>
    </source>
</evidence>
<dbReference type="Pfam" id="PF00505">
    <property type="entry name" value="HMG_box"/>
    <property type="match status" value="1"/>
</dbReference>
<feature type="compositionally biased region" description="Basic residues" evidence="5">
    <location>
        <begin position="75"/>
        <end position="84"/>
    </location>
</feature>
<name>A0A8K0G176_IGNLU</name>
<evidence type="ECO:0000313" key="8">
    <source>
        <dbReference type="Proteomes" id="UP000801492"/>
    </source>
</evidence>
<dbReference type="InterPro" id="IPR050140">
    <property type="entry name" value="SRY-related_HMG-box_TF-like"/>
</dbReference>
<evidence type="ECO:0000256" key="1">
    <source>
        <dbReference type="ARBA" id="ARBA00004123"/>
    </source>
</evidence>